<sequence>MLQIIENADTNNVTARMFELAVKDAGLTMEPFDPSTVPAPNYTPATAKDVADAAYNVAQTGKDPSKDKRVMELLQSKLLADTIGGMYQRHTLDVSKAKVGHINKHAPQVLEQAVEVFEQAVETMTEALQITGPVVFEHQLAETGTMPAVKADAVMRAYSASMRAETIRKNFDAIRKAVHGGVSPNQSHQVFTWAAPTPEQYAAHQLGNHQNDNGRKQNVWDAIKYGVTVALAITPEDYNQRVDAFNRAAADDGRDDREAKAAHEFAKHQAKTFKV</sequence>
<reference evidence="2" key="1">
    <citation type="journal article" date="2019" name="Int. J. Syst. Evol. Microbiol.">
        <title>The Global Catalogue of Microorganisms (GCM) 10K type strain sequencing project: providing services to taxonomists for standard genome sequencing and annotation.</title>
        <authorList>
            <consortium name="The Broad Institute Genomics Platform"/>
            <consortium name="The Broad Institute Genome Sequencing Center for Infectious Disease"/>
            <person name="Wu L."/>
            <person name="Ma J."/>
        </authorList>
    </citation>
    <scope>NUCLEOTIDE SEQUENCE [LARGE SCALE GENOMIC DNA]</scope>
    <source>
        <strain evidence="2">CGMCC 1.12125</strain>
    </source>
</reference>
<proteinExistence type="predicted"/>
<gene>
    <name evidence="1" type="ORF">ACFO0K_12770</name>
</gene>
<dbReference type="Proteomes" id="UP001595965">
    <property type="component" value="Unassembled WGS sequence"/>
</dbReference>
<name>A0ABV8Y071_9MICC</name>
<dbReference type="RefSeq" id="WP_344226290.1">
    <property type="nucleotide sequence ID" value="NZ_BAAALH010000001.1"/>
</dbReference>
<comment type="caution">
    <text evidence="1">The sequence shown here is derived from an EMBL/GenBank/DDBJ whole genome shotgun (WGS) entry which is preliminary data.</text>
</comment>
<evidence type="ECO:0000313" key="2">
    <source>
        <dbReference type="Proteomes" id="UP001595965"/>
    </source>
</evidence>
<accession>A0ABV8Y071</accession>
<evidence type="ECO:0000313" key="1">
    <source>
        <dbReference type="EMBL" id="MFC4430544.1"/>
    </source>
</evidence>
<organism evidence="1 2">
    <name type="scientific">Citricoccus alkalitolerans</name>
    <dbReference type="NCBI Taxonomy" id="246603"/>
    <lineage>
        <taxon>Bacteria</taxon>
        <taxon>Bacillati</taxon>
        <taxon>Actinomycetota</taxon>
        <taxon>Actinomycetes</taxon>
        <taxon>Micrococcales</taxon>
        <taxon>Micrococcaceae</taxon>
        <taxon>Citricoccus</taxon>
    </lineage>
</organism>
<dbReference type="EMBL" id="JBHSEN010000002">
    <property type="protein sequence ID" value="MFC4430544.1"/>
    <property type="molecule type" value="Genomic_DNA"/>
</dbReference>
<keyword evidence="2" id="KW-1185">Reference proteome</keyword>
<protein>
    <submittedName>
        <fullName evidence="1">Uncharacterized protein</fullName>
    </submittedName>
</protein>